<feature type="transmembrane region" description="Helical" evidence="11">
    <location>
        <begin position="183"/>
        <end position="216"/>
    </location>
</feature>
<evidence type="ECO:0000313" key="14">
    <source>
        <dbReference type="Proteomes" id="UP000451233"/>
    </source>
</evidence>
<evidence type="ECO:0000256" key="4">
    <source>
        <dbReference type="ARBA" id="ARBA00022448"/>
    </source>
</evidence>
<evidence type="ECO:0000256" key="9">
    <source>
        <dbReference type="ARBA" id="ARBA00030750"/>
    </source>
</evidence>
<accession>A0A7K1XXM5</accession>
<keyword evidence="4 10" id="KW-0813">Transport</keyword>
<comment type="caution">
    <text evidence="13">The sequence shown here is derived from an EMBL/GenBank/DDBJ whole genome shotgun (WGS) entry which is preliminary data.</text>
</comment>
<name>A0A7K1XXM5_9SPHI</name>
<protein>
    <recommendedName>
        <fullName evidence="9">General secretion pathway protein F</fullName>
    </recommendedName>
</protein>
<sequence>MPSIDLSQYKAPKAKPGPGKVNWAEVLNRDISFGGSDLPDRRKEAFYAGLSMLLLSGIDLRMAFELIVTDEASGKDKKMFSMIKSGIESGSALSDAIKAAGKFGDYEYYSIRIGEETGKLGEVLAGLAAYFKSKIRQRRKVISAVTYPLIVLCTSFGAVFFMMKFVVPMFGDVFLRFGGKLPWITALIIRISGFIDAWSLYAILFLLIAAGFLFAAKEKPWLRKTSAKLVLRVPVVGEIVRKIYLARFANTMRLLVGTNTPLLRAIGLVRQMIPFYPVESSLARVEQDIMRGESLHQSLSQFGFYPPRLIQLIRVGEEVNRLEHFFEKIAEQYTEEIEYRTQTISTVLEPLIIILLGIVVGVILIAMYLPMFQLSNSF</sequence>
<evidence type="ECO:0000256" key="3">
    <source>
        <dbReference type="ARBA" id="ARBA00005745"/>
    </source>
</evidence>
<dbReference type="GO" id="GO:0005886">
    <property type="term" value="C:plasma membrane"/>
    <property type="evidence" value="ECO:0007669"/>
    <property type="project" value="UniProtKB-SubCell"/>
</dbReference>
<evidence type="ECO:0000256" key="7">
    <source>
        <dbReference type="ARBA" id="ARBA00022989"/>
    </source>
</evidence>
<feature type="domain" description="Type II secretion system protein GspF" evidence="12">
    <location>
        <begin position="248"/>
        <end position="370"/>
    </location>
</feature>
<keyword evidence="5" id="KW-1003">Cell membrane</keyword>
<comment type="subcellular location">
    <subcellularLocation>
        <location evidence="2 10">Cell membrane</location>
        <topology evidence="2 10">Multi-pass membrane protein</topology>
    </subcellularLocation>
</comment>
<keyword evidence="7 11" id="KW-1133">Transmembrane helix</keyword>
<feature type="transmembrane region" description="Helical" evidence="11">
    <location>
        <begin position="141"/>
        <end position="163"/>
    </location>
</feature>
<evidence type="ECO:0000256" key="8">
    <source>
        <dbReference type="ARBA" id="ARBA00023136"/>
    </source>
</evidence>
<keyword evidence="14" id="KW-1185">Reference proteome</keyword>
<comment type="similarity">
    <text evidence="3 10">Belongs to the GSP F family.</text>
</comment>
<evidence type="ECO:0000256" key="1">
    <source>
        <dbReference type="ARBA" id="ARBA00002684"/>
    </source>
</evidence>
<dbReference type="InterPro" id="IPR018076">
    <property type="entry name" value="T2SS_GspF_dom"/>
</dbReference>
<reference evidence="13 14" key="1">
    <citation type="submission" date="2019-11" db="EMBL/GenBank/DDBJ databases">
        <title>Pedobacter sp. HMF7056 Genome sequencing and assembly.</title>
        <authorList>
            <person name="Kang H."/>
            <person name="Kim H."/>
            <person name="Joh K."/>
        </authorList>
    </citation>
    <scope>NUCLEOTIDE SEQUENCE [LARGE SCALE GENOMIC DNA]</scope>
    <source>
        <strain evidence="13 14">HMF7056</strain>
    </source>
</reference>
<proteinExistence type="inferred from homology"/>
<dbReference type="InterPro" id="IPR003004">
    <property type="entry name" value="GspF/PilC"/>
</dbReference>
<dbReference type="Proteomes" id="UP000451233">
    <property type="component" value="Unassembled WGS sequence"/>
</dbReference>
<keyword evidence="8 11" id="KW-0472">Membrane</keyword>
<dbReference type="InterPro" id="IPR042094">
    <property type="entry name" value="T2SS_GspF_sf"/>
</dbReference>
<dbReference type="PRINTS" id="PR00812">
    <property type="entry name" value="BCTERIALGSPF"/>
</dbReference>
<dbReference type="PANTHER" id="PTHR30012">
    <property type="entry name" value="GENERAL SECRETION PATHWAY PROTEIN"/>
    <property type="match status" value="1"/>
</dbReference>
<dbReference type="AlphaFoldDB" id="A0A7K1XXM5"/>
<dbReference type="PROSITE" id="PS00874">
    <property type="entry name" value="T2SP_F"/>
    <property type="match status" value="1"/>
</dbReference>
<evidence type="ECO:0000259" key="12">
    <source>
        <dbReference type="Pfam" id="PF00482"/>
    </source>
</evidence>
<dbReference type="RefSeq" id="WP_160906735.1">
    <property type="nucleotide sequence ID" value="NZ_WVHS01000002.1"/>
</dbReference>
<evidence type="ECO:0000256" key="5">
    <source>
        <dbReference type="ARBA" id="ARBA00022475"/>
    </source>
</evidence>
<dbReference type="PANTHER" id="PTHR30012:SF0">
    <property type="entry name" value="TYPE II SECRETION SYSTEM PROTEIN F-RELATED"/>
    <property type="match status" value="1"/>
</dbReference>
<feature type="domain" description="Type II secretion system protein GspF" evidence="12">
    <location>
        <begin position="50"/>
        <end position="168"/>
    </location>
</feature>
<dbReference type="Pfam" id="PF00482">
    <property type="entry name" value="T2SSF"/>
    <property type="match status" value="2"/>
</dbReference>
<evidence type="ECO:0000256" key="2">
    <source>
        <dbReference type="ARBA" id="ARBA00004651"/>
    </source>
</evidence>
<dbReference type="InterPro" id="IPR001992">
    <property type="entry name" value="T2SS_GspF/T4SS_PilC_CS"/>
</dbReference>
<feature type="transmembrane region" description="Helical" evidence="11">
    <location>
        <begin position="347"/>
        <end position="369"/>
    </location>
</feature>
<gene>
    <name evidence="13" type="ORF">GS398_10635</name>
</gene>
<keyword evidence="6 10" id="KW-0812">Transmembrane</keyword>
<organism evidence="13 14">
    <name type="scientific">Hufsiella ginkgonis</name>
    <dbReference type="NCBI Taxonomy" id="2695274"/>
    <lineage>
        <taxon>Bacteria</taxon>
        <taxon>Pseudomonadati</taxon>
        <taxon>Bacteroidota</taxon>
        <taxon>Sphingobacteriia</taxon>
        <taxon>Sphingobacteriales</taxon>
        <taxon>Sphingobacteriaceae</taxon>
        <taxon>Hufsiella</taxon>
    </lineage>
</organism>
<evidence type="ECO:0000313" key="13">
    <source>
        <dbReference type="EMBL" id="MXV15761.1"/>
    </source>
</evidence>
<dbReference type="GO" id="GO:0009306">
    <property type="term" value="P:protein secretion"/>
    <property type="evidence" value="ECO:0007669"/>
    <property type="project" value="InterPro"/>
</dbReference>
<dbReference type="EMBL" id="WVHS01000002">
    <property type="protein sequence ID" value="MXV15761.1"/>
    <property type="molecule type" value="Genomic_DNA"/>
</dbReference>
<evidence type="ECO:0000256" key="10">
    <source>
        <dbReference type="RuleBase" id="RU003923"/>
    </source>
</evidence>
<dbReference type="Gene3D" id="1.20.81.30">
    <property type="entry name" value="Type II secretion system (T2SS), domain F"/>
    <property type="match status" value="2"/>
</dbReference>
<evidence type="ECO:0000256" key="11">
    <source>
        <dbReference type="SAM" id="Phobius"/>
    </source>
</evidence>
<comment type="function">
    <text evidence="1">Component of the type II secretion system inner membrane complex required for the energy-dependent secretion of extracellular factors such as proteases and toxins from the periplasm.</text>
</comment>
<evidence type="ECO:0000256" key="6">
    <source>
        <dbReference type="ARBA" id="ARBA00022692"/>
    </source>
</evidence>